<name>A0A6N8H6J6_9FLAO</name>
<keyword evidence="3" id="KW-1185">Reference proteome</keyword>
<reference evidence="2 3" key="1">
    <citation type="submission" date="2019-12" db="EMBL/GenBank/DDBJ databases">
        <authorList>
            <person name="Sun J.-Q."/>
        </authorList>
    </citation>
    <scope>NUCLEOTIDE SEQUENCE [LARGE SCALE GENOMIC DNA]</scope>
    <source>
        <strain evidence="2 3">JCM 17928</strain>
    </source>
</reference>
<accession>A0A6N8H6J6</accession>
<feature type="transmembrane region" description="Helical" evidence="1">
    <location>
        <begin position="48"/>
        <end position="68"/>
    </location>
</feature>
<gene>
    <name evidence="2" type="ORF">GN157_00940</name>
</gene>
<evidence type="ECO:0000256" key="1">
    <source>
        <dbReference type="SAM" id="Phobius"/>
    </source>
</evidence>
<evidence type="ECO:0000313" key="2">
    <source>
        <dbReference type="EMBL" id="MUV02264.1"/>
    </source>
</evidence>
<dbReference type="RefSeq" id="WP_157481263.1">
    <property type="nucleotide sequence ID" value="NZ_WOWP01000001.1"/>
</dbReference>
<evidence type="ECO:0000313" key="3">
    <source>
        <dbReference type="Proteomes" id="UP000433945"/>
    </source>
</evidence>
<organism evidence="2 3">
    <name type="scientific">Flavobacterium rakeshii</name>
    <dbReference type="NCBI Taxonomy" id="1038845"/>
    <lineage>
        <taxon>Bacteria</taxon>
        <taxon>Pseudomonadati</taxon>
        <taxon>Bacteroidota</taxon>
        <taxon>Flavobacteriia</taxon>
        <taxon>Flavobacteriales</taxon>
        <taxon>Flavobacteriaceae</taxon>
        <taxon>Flavobacterium</taxon>
    </lineage>
</organism>
<dbReference type="Proteomes" id="UP000433945">
    <property type="component" value="Unassembled WGS sequence"/>
</dbReference>
<feature type="transmembrane region" description="Helical" evidence="1">
    <location>
        <begin position="21"/>
        <end position="42"/>
    </location>
</feature>
<keyword evidence="1" id="KW-0472">Membrane</keyword>
<dbReference type="AlphaFoldDB" id="A0A6N8H6J6"/>
<protein>
    <submittedName>
        <fullName evidence="2">Uncharacterized protein</fullName>
    </submittedName>
</protein>
<sequence length="102" mass="11812">MTCNKNIPDESEQLLRLTKKVYLITLVTGLIAFTICMTGNYFTTMITLFIYMLSVAFFNMVMIVNNLINISYYTKNRTKLILRSLMLLLNMPTALLILFINN</sequence>
<keyword evidence="1" id="KW-1133">Transmembrane helix</keyword>
<comment type="caution">
    <text evidence="2">The sequence shown here is derived from an EMBL/GenBank/DDBJ whole genome shotgun (WGS) entry which is preliminary data.</text>
</comment>
<keyword evidence="1" id="KW-0812">Transmembrane</keyword>
<dbReference type="EMBL" id="WOWP01000001">
    <property type="protein sequence ID" value="MUV02264.1"/>
    <property type="molecule type" value="Genomic_DNA"/>
</dbReference>
<proteinExistence type="predicted"/>
<feature type="transmembrane region" description="Helical" evidence="1">
    <location>
        <begin position="80"/>
        <end position="100"/>
    </location>
</feature>